<gene>
    <name evidence="3" type="ORF">DFH94DRAFT_734678</name>
</gene>
<name>A0A9P5MYS5_9AGAM</name>
<feature type="domain" description="Rab-GAP TBC" evidence="2">
    <location>
        <begin position="338"/>
        <end position="537"/>
    </location>
</feature>
<dbReference type="Gene3D" id="1.10.10.750">
    <property type="entry name" value="Ypt/Rab-GAP domain of gyp1p, domain 1"/>
    <property type="match status" value="1"/>
</dbReference>
<reference evidence="3" key="1">
    <citation type="submission" date="2019-10" db="EMBL/GenBank/DDBJ databases">
        <authorList>
            <consortium name="DOE Joint Genome Institute"/>
            <person name="Kuo A."/>
            <person name="Miyauchi S."/>
            <person name="Kiss E."/>
            <person name="Drula E."/>
            <person name="Kohler A."/>
            <person name="Sanchez-Garcia M."/>
            <person name="Andreopoulos B."/>
            <person name="Barry K.W."/>
            <person name="Bonito G."/>
            <person name="Buee M."/>
            <person name="Carver A."/>
            <person name="Chen C."/>
            <person name="Cichocki N."/>
            <person name="Clum A."/>
            <person name="Culley D."/>
            <person name="Crous P.W."/>
            <person name="Fauchery L."/>
            <person name="Girlanda M."/>
            <person name="Hayes R."/>
            <person name="Keri Z."/>
            <person name="LaButti K."/>
            <person name="Lipzen A."/>
            <person name="Lombard V."/>
            <person name="Magnuson J."/>
            <person name="Maillard F."/>
            <person name="Morin E."/>
            <person name="Murat C."/>
            <person name="Nolan M."/>
            <person name="Ohm R."/>
            <person name="Pangilinan J."/>
            <person name="Pereira M."/>
            <person name="Perotto S."/>
            <person name="Peter M."/>
            <person name="Riley R."/>
            <person name="Sitrit Y."/>
            <person name="Stielow B."/>
            <person name="Szollosi G."/>
            <person name="Zifcakova L."/>
            <person name="Stursova M."/>
            <person name="Spatafora J.W."/>
            <person name="Tedersoo L."/>
            <person name="Vaario L.-M."/>
            <person name="Yamada A."/>
            <person name="Yan M."/>
            <person name="Wang P."/>
            <person name="Xu J."/>
            <person name="Bruns T."/>
            <person name="Baldrian P."/>
            <person name="Vilgalys R."/>
            <person name="Henrissat B."/>
            <person name="Grigoriev I.V."/>
            <person name="Hibbett D."/>
            <person name="Nagy L.G."/>
            <person name="Martin F.M."/>
        </authorList>
    </citation>
    <scope>NUCLEOTIDE SEQUENCE</scope>
    <source>
        <strain evidence="3">Prilba</strain>
    </source>
</reference>
<reference evidence="3" key="2">
    <citation type="journal article" date="2020" name="Nat. Commun.">
        <title>Large-scale genome sequencing of mycorrhizal fungi provides insights into the early evolution of symbiotic traits.</title>
        <authorList>
            <person name="Miyauchi S."/>
            <person name="Kiss E."/>
            <person name="Kuo A."/>
            <person name="Drula E."/>
            <person name="Kohler A."/>
            <person name="Sanchez-Garcia M."/>
            <person name="Morin E."/>
            <person name="Andreopoulos B."/>
            <person name="Barry K.W."/>
            <person name="Bonito G."/>
            <person name="Buee M."/>
            <person name="Carver A."/>
            <person name="Chen C."/>
            <person name="Cichocki N."/>
            <person name="Clum A."/>
            <person name="Culley D."/>
            <person name="Crous P.W."/>
            <person name="Fauchery L."/>
            <person name="Girlanda M."/>
            <person name="Hayes R.D."/>
            <person name="Keri Z."/>
            <person name="LaButti K."/>
            <person name="Lipzen A."/>
            <person name="Lombard V."/>
            <person name="Magnuson J."/>
            <person name="Maillard F."/>
            <person name="Murat C."/>
            <person name="Nolan M."/>
            <person name="Ohm R.A."/>
            <person name="Pangilinan J."/>
            <person name="Pereira M.F."/>
            <person name="Perotto S."/>
            <person name="Peter M."/>
            <person name="Pfister S."/>
            <person name="Riley R."/>
            <person name="Sitrit Y."/>
            <person name="Stielow J.B."/>
            <person name="Szollosi G."/>
            <person name="Zifcakova L."/>
            <person name="Stursova M."/>
            <person name="Spatafora J.W."/>
            <person name="Tedersoo L."/>
            <person name="Vaario L.M."/>
            <person name="Yamada A."/>
            <person name="Yan M."/>
            <person name="Wang P."/>
            <person name="Xu J."/>
            <person name="Bruns T."/>
            <person name="Baldrian P."/>
            <person name="Vilgalys R."/>
            <person name="Dunand C."/>
            <person name="Henrissat B."/>
            <person name="Grigoriev I.V."/>
            <person name="Hibbett D."/>
            <person name="Nagy L.G."/>
            <person name="Martin F.M."/>
        </authorList>
    </citation>
    <scope>NUCLEOTIDE SEQUENCE</scope>
    <source>
        <strain evidence="3">Prilba</strain>
    </source>
</reference>
<organism evidence="3 4">
    <name type="scientific">Russula ochroleuca</name>
    <dbReference type="NCBI Taxonomy" id="152965"/>
    <lineage>
        <taxon>Eukaryota</taxon>
        <taxon>Fungi</taxon>
        <taxon>Dikarya</taxon>
        <taxon>Basidiomycota</taxon>
        <taxon>Agaricomycotina</taxon>
        <taxon>Agaricomycetes</taxon>
        <taxon>Russulales</taxon>
        <taxon>Russulaceae</taxon>
        <taxon>Russula</taxon>
    </lineage>
</organism>
<dbReference type="SMART" id="SM00164">
    <property type="entry name" value="TBC"/>
    <property type="match status" value="1"/>
</dbReference>
<dbReference type="AlphaFoldDB" id="A0A9P5MYS5"/>
<feature type="compositionally biased region" description="Low complexity" evidence="1">
    <location>
        <begin position="221"/>
        <end position="237"/>
    </location>
</feature>
<proteinExistence type="predicted"/>
<evidence type="ECO:0000313" key="3">
    <source>
        <dbReference type="EMBL" id="KAF8482040.1"/>
    </source>
</evidence>
<dbReference type="Gene3D" id="1.10.8.270">
    <property type="entry name" value="putative rabgap domain of human tbc1 domain family member 14 like domains"/>
    <property type="match status" value="1"/>
</dbReference>
<dbReference type="GO" id="GO:0031267">
    <property type="term" value="F:small GTPase binding"/>
    <property type="evidence" value="ECO:0007669"/>
    <property type="project" value="TreeGrafter"/>
</dbReference>
<accession>A0A9P5MYS5</accession>
<dbReference type="GO" id="GO:0005096">
    <property type="term" value="F:GTPase activator activity"/>
    <property type="evidence" value="ECO:0007669"/>
    <property type="project" value="TreeGrafter"/>
</dbReference>
<dbReference type="InterPro" id="IPR035969">
    <property type="entry name" value="Rab-GAP_TBC_sf"/>
</dbReference>
<protein>
    <submittedName>
        <fullName evidence="3">Rab-GTPase-TBC domain-containing protein</fullName>
    </submittedName>
</protein>
<feature type="region of interest" description="Disordered" evidence="1">
    <location>
        <begin position="62"/>
        <end position="100"/>
    </location>
</feature>
<keyword evidence="4" id="KW-1185">Reference proteome</keyword>
<dbReference type="PANTHER" id="PTHR47219:SF15">
    <property type="entry name" value="TBC1 DOMAIN FAMILY MEMBER 12 ISOFORM X1"/>
    <property type="match status" value="1"/>
</dbReference>
<dbReference type="InterPro" id="IPR000195">
    <property type="entry name" value="Rab-GAP-TBC_dom"/>
</dbReference>
<dbReference type="Pfam" id="PF00566">
    <property type="entry name" value="RabGAP-TBC"/>
    <property type="match status" value="1"/>
</dbReference>
<dbReference type="OrthoDB" id="289721at2759"/>
<comment type="caution">
    <text evidence="3">The sequence shown here is derived from an EMBL/GenBank/DDBJ whole genome shotgun (WGS) entry which is preliminary data.</text>
</comment>
<dbReference type="PROSITE" id="PS50086">
    <property type="entry name" value="TBC_RABGAP"/>
    <property type="match status" value="1"/>
</dbReference>
<dbReference type="Gene3D" id="1.10.472.80">
    <property type="entry name" value="Ypt/Rab-GAP domain of gyp1p, domain 3"/>
    <property type="match status" value="1"/>
</dbReference>
<dbReference type="EMBL" id="WHVB01000006">
    <property type="protein sequence ID" value="KAF8482040.1"/>
    <property type="molecule type" value="Genomic_DNA"/>
</dbReference>
<dbReference type="InterPro" id="IPR050302">
    <property type="entry name" value="Rab_GAP_TBC_domain"/>
</dbReference>
<dbReference type="Proteomes" id="UP000759537">
    <property type="component" value="Unassembled WGS sequence"/>
</dbReference>
<dbReference type="PANTHER" id="PTHR47219">
    <property type="entry name" value="RAB GTPASE-ACTIVATING PROTEIN 1-LIKE"/>
    <property type="match status" value="1"/>
</dbReference>
<evidence type="ECO:0000313" key="4">
    <source>
        <dbReference type="Proteomes" id="UP000759537"/>
    </source>
</evidence>
<sequence>MYNQQDWAPDHVRDLIQERFEKNSAATTSFSLDDAFSDADDSDPNYAFSSIVIRTELARAVSYSQEGKESGDGEESSGVDATGDTSEPLPGPSLDISGTTLDVNHLGAKFDSVSLSESPVEKLSHEGDHSDVQDKPEVTDDGHELRHTRNDSTSETQHPVVSTEDSHSDSAALDTTQESRHPSPAQSELPPDTSTSEDEPETPPGQTLHEKSASTPSLPVPSGTLPSATSSSLPPSSIGHKFTRSVGPSVFEKVVSKTRPSFLPPKSRDEDQKHMADWEKMMKRSRAAEEKRRKALQDRRIARELQVEQSLHIWEKEILPDWKIVHRNPAMRKRWWAGIPTKLRATMWERAVGNSLALSQDSYRICLARAKRALSAGTFPTTSLSLIEQDVRSTLPSLHIFHPDSGPMYAELKDMLYAWVVSRSDEGLGYIHGTAKVAAMILLNMSAGPGFIVMKNLLERHCMRSFYGGFSTKNDMEAYYRIFDTLLADGMPKIYFNFKQHQISPSEYLHDWIVPLFLDHLPFEACARLWDVILLEGDAFLYRASLAILAILESRLFFPDKQELLELLRGENKAALEVARREGRPLNGGKYEIYGVDEETLWDRIEFMNDWWKESTWNRLLQRELPDI</sequence>
<evidence type="ECO:0000256" key="1">
    <source>
        <dbReference type="SAM" id="MobiDB-lite"/>
    </source>
</evidence>
<evidence type="ECO:0000259" key="2">
    <source>
        <dbReference type="PROSITE" id="PS50086"/>
    </source>
</evidence>
<dbReference type="SUPFAM" id="SSF47923">
    <property type="entry name" value="Ypt/Rab-GAP domain of gyp1p"/>
    <property type="match status" value="2"/>
</dbReference>
<feature type="region of interest" description="Disordered" evidence="1">
    <location>
        <begin position="117"/>
        <end position="244"/>
    </location>
</feature>
<feature type="compositionally biased region" description="Basic and acidic residues" evidence="1">
    <location>
        <begin position="119"/>
        <end position="152"/>
    </location>
</feature>